<protein>
    <submittedName>
        <fullName evidence="1">Uncharacterized protein</fullName>
    </submittedName>
</protein>
<evidence type="ECO:0000313" key="1">
    <source>
        <dbReference type="EMBL" id="KAJ5113632.1"/>
    </source>
</evidence>
<organism evidence="1 2">
    <name type="scientific">Penicillium angulare</name>
    <dbReference type="NCBI Taxonomy" id="116970"/>
    <lineage>
        <taxon>Eukaryota</taxon>
        <taxon>Fungi</taxon>
        <taxon>Dikarya</taxon>
        <taxon>Ascomycota</taxon>
        <taxon>Pezizomycotina</taxon>
        <taxon>Eurotiomycetes</taxon>
        <taxon>Eurotiomycetidae</taxon>
        <taxon>Eurotiales</taxon>
        <taxon>Aspergillaceae</taxon>
        <taxon>Penicillium</taxon>
    </lineage>
</organism>
<accession>A0A9W9G8Y7</accession>
<dbReference type="Proteomes" id="UP001149165">
    <property type="component" value="Unassembled WGS sequence"/>
</dbReference>
<reference evidence="1" key="2">
    <citation type="journal article" date="2023" name="IMA Fungus">
        <title>Comparative genomic study of the Penicillium genus elucidates a diverse pangenome and 15 lateral gene transfer events.</title>
        <authorList>
            <person name="Petersen C."/>
            <person name="Sorensen T."/>
            <person name="Nielsen M.R."/>
            <person name="Sondergaard T.E."/>
            <person name="Sorensen J.L."/>
            <person name="Fitzpatrick D.A."/>
            <person name="Frisvad J.C."/>
            <person name="Nielsen K.L."/>
        </authorList>
    </citation>
    <scope>NUCLEOTIDE SEQUENCE</scope>
    <source>
        <strain evidence="1">IBT 30069</strain>
    </source>
</reference>
<evidence type="ECO:0000313" key="2">
    <source>
        <dbReference type="Proteomes" id="UP001149165"/>
    </source>
</evidence>
<sequence>MNKRISDTELEDGEGSPSLSTCAAITMAWKYFENPTLFEIPIPLSPIPSPHRASLMQAFFHLTRILSHLLRGDFTDILYSERELLLWPATLPPSLSFVNREMSSAESCLLHVLHNAIACWYYTSRLPDSQQLLLEPNEATLLFLATLGCSCVKTWTQHGRGFADVWGNIFVMSISIVIQQICFLVLRFDCQNSKGVLILFLSELSIDDGELFGDQLISEVAATIGLPLGLGLKEIQDILRSGLYGASFKESGSNGATVYWVFRDMRNMTLKALRRGQ</sequence>
<comment type="caution">
    <text evidence="1">The sequence shown here is derived from an EMBL/GenBank/DDBJ whole genome shotgun (WGS) entry which is preliminary data.</text>
</comment>
<dbReference type="EMBL" id="JAPQKH010000002">
    <property type="protein sequence ID" value="KAJ5113632.1"/>
    <property type="molecule type" value="Genomic_DNA"/>
</dbReference>
<proteinExistence type="predicted"/>
<keyword evidence="2" id="KW-1185">Reference proteome</keyword>
<reference evidence="1" key="1">
    <citation type="submission" date="2022-11" db="EMBL/GenBank/DDBJ databases">
        <authorList>
            <person name="Petersen C."/>
        </authorList>
    </citation>
    <scope>NUCLEOTIDE SEQUENCE</scope>
    <source>
        <strain evidence="1">IBT 30069</strain>
    </source>
</reference>
<name>A0A9W9G8Y7_9EURO</name>
<dbReference type="OrthoDB" id="2123952at2759"/>
<gene>
    <name evidence="1" type="ORF">N7456_002166</name>
</gene>
<dbReference type="AlphaFoldDB" id="A0A9W9G8Y7"/>